<dbReference type="EnsemblMetazoa" id="XM_008184092.3">
    <property type="protein sequence ID" value="XP_008182314.2"/>
    <property type="gene ID" value="LOC100162535"/>
</dbReference>
<dbReference type="RefSeq" id="XP_008182314.2">
    <property type="nucleotide sequence ID" value="XM_008184092.2"/>
</dbReference>
<dbReference type="OrthoDB" id="284275at2759"/>
<dbReference type="GO" id="GO:0000439">
    <property type="term" value="C:transcription factor TFIIH core complex"/>
    <property type="evidence" value="ECO:0007669"/>
    <property type="project" value="InterPro"/>
</dbReference>
<dbReference type="PANTHER" id="PTHR12695:SF2">
    <property type="entry name" value="GENERAL TRANSCRIPTION FACTOR IIH SUBUNIT 2-RELATED"/>
    <property type="match status" value="1"/>
</dbReference>
<name>A0A8R2F812_ACYPI</name>
<dbReference type="SUPFAM" id="SSF53300">
    <property type="entry name" value="vWA-like"/>
    <property type="match status" value="1"/>
</dbReference>
<dbReference type="InterPro" id="IPR013083">
    <property type="entry name" value="Znf_RING/FYVE/PHD"/>
</dbReference>
<protein>
    <recommendedName>
        <fullName evidence="11">General transcription factor IIH subunit</fullName>
    </recommendedName>
</protein>
<organism evidence="14 15">
    <name type="scientific">Acyrthosiphon pisum</name>
    <name type="common">Pea aphid</name>
    <dbReference type="NCBI Taxonomy" id="7029"/>
    <lineage>
        <taxon>Eukaryota</taxon>
        <taxon>Metazoa</taxon>
        <taxon>Ecdysozoa</taxon>
        <taxon>Arthropoda</taxon>
        <taxon>Hexapoda</taxon>
        <taxon>Insecta</taxon>
        <taxon>Pterygota</taxon>
        <taxon>Neoptera</taxon>
        <taxon>Paraneoptera</taxon>
        <taxon>Hemiptera</taxon>
        <taxon>Sternorrhyncha</taxon>
        <taxon>Aphidomorpha</taxon>
        <taxon>Aphidoidea</taxon>
        <taxon>Aphididae</taxon>
        <taxon>Macrosiphini</taxon>
        <taxon>Acyrthosiphon</taxon>
    </lineage>
</organism>
<dbReference type="SMART" id="SM01047">
    <property type="entry name" value="C1_4"/>
    <property type="match status" value="1"/>
</dbReference>
<evidence type="ECO:0000313" key="15">
    <source>
        <dbReference type="Proteomes" id="UP000007819"/>
    </source>
</evidence>
<dbReference type="InterPro" id="IPR004595">
    <property type="entry name" value="TFIIH_C1-like_dom"/>
</dbReference>
<reference evidence="15" key="1">
    <citation type="submission" date="2010-06" db="EMBL/GenBank/DDBJ databases">
        <authorList>
            <person name="Jiang H."/>
            <person name="Abraham K."/>
            <person name="Ali S."/>
            <person name="Alsbrooks S.L."/>
            <person name="Anim B.N."/>
            <person name="Anosike U.S."/>
            <person name="Attaway T."/>
            <person name="Bandaranaike D.P."/>
            <person name="Battles P.K."/>
            <person name="Bell S.N."/>
            <person name="Bell A.V."/>
            <person name="Beltran B."/>
            <person name="Bickham C."/>
            <person name="Bustamante Y."/>
            <person name="Caleb T."/>
            <person name="Canada A."/>
            <person name="Cardenas V."/>
            <person name="Carter K."/>
            <person name="Chacko J."/>
            <person name="Chandrabose M.N."/>
            <person name="Chavez D."/>
            <person name="Chavez A."/>
            <person name="Chen L."/>
            <person name="Chu H.-S."/>
            <person name="Claassen K.J."/>
            <person name="Cockrell R."/>
            <person name="Collins M."/>
            <person name="Cooper J.A."/>
            <person name="Cree A."/>
            <person name="Curry S.M."/>
            <person name="Da Y."/>
            <person name="Dao M.D."/>
            <person name="Das B."/>
            <person name="Davila M.-L."/>
            <person name="Davy-Carroll L."/>
            <person name="Denson S."/>
            <person name="Dinh H."/>
            <person name="Ebong V.E."/>
            <person name="Edwards J.R."/>
            <person name="Egan A."/>
            <person name="El-Daye J."/>
            <person name="Escobedo L."/>
            <person name="Fernandez S."/>
            <person name="Fernando P.R."/>
            <person name="Flagg N."/>
            <person name="Forbes L.D."/>
            <person name="Fowler R.G."/>
            <person name="Fu Q."/>
            <person name="Gabisi R.A."/>
            <person name="Ganer J."/>
            <person name="Garbino Pronczuk A."/>
            <person name="Garcia R.M."/>
            <person name="Garner T."/>
            <person name="Garrett T.E."/>
            <person name="Gonzalez D.A."/>
            <person name="Hamid H."/>
            <person name="Hawkins E.S."/>
            <person name="Hirani K."/>
            <person name="Hogues M.E."/>
            <person name="Hollins B."/>
            <person name="Hsiao C.-H."/>
            <person name="Jabil R."/>
            <person name="James M.L."/>
            <person name="Jhangiani S.N."/>
            <person name="Johnson B."/>
            <person name="Johnson Q."/>
            <person name="Joshi V."/>
            <person name="Kalu J.B."/>
            <person name="Kam C."/>
            <person name="Kashfia A."/>
            <person name="Keebler J."/>
            <person name="Kisamo H."/>
            <person name="Kovar C.L."/>
            <person name="Lago L.A."/>
            <person name="Lai C.-Y."/>
            <person name="Laidlaw J."/>
            <person name="Lara F."/>
            <person name="Le T.-K."/>
            <person name="Lee S.L."/>
            <person name="Legall F.H."/>
            <person name="Lemon S.J."/>
            <person name="Lewis L.R."/>
            <person name="Li B."/>
            <person name="Liu Y."/>
            <person name="Liu Y.-S."/>
            <person name="Lopez J."/>
            <person name="Lozado R.J."/>
            <person name="Lu J."/>
            <person name="Madu R.C."/>
            <person name="Maheshwari M."/>
            <person name="Maheshwari R."/>
            <person name="Malloy K."/>
            <person name="Martinez E."/>
            <person name="Mathew T."/>
            <person name="Mercado I.C."/>
            <person name="Mercado C."/>
            <person name="Meyer B."/>
            <person name="Montgomery K."/>
            <person name="Morgan M.B."/>
            <person name="Munidasa M."/>
            <person name="Nazareth L.V."/>
            <person name="Nelson J."/>
            <person name="Ng B.M."/>
            <person name="Nguyen N.B."/>
            <person name="Nguyen P.Q."/>
            <person name="Nguyen T."/>
            <person name="Obregon M."/>
            <person name="Okwuonu G.O."/>
            <person name="Onwere C.G."/>
            <person name="Orozco G."/>
            <person name="Parra A."/>
            <person name="Patel S."/>
            <person name="Patil S."/>
            <person name="Perez A."/>
            <person name="Perez Y."/>
            <person name="Pham C."/>
            <person name="Primus E.L."/>
            <person name="Pu L.-L."/>
            <person name="Puazo M."/>
            <person name="Qin X."/>
            <person name="Quiroz J.B."/>
            <person name="Reese J."/>
            <person name="Richards S."/>
            <person name="Rives C.M."/>
            <person name="Robberts R."/>
            <person name="Ruiz S.J."/>
            <person name="Ruiz M.J."/>
            <person name="Santibanez J."/>
            <person name="Schneider B.W."/>
            <person name="Sisson I."/>
            <person name="Smith M."/>
            <person name="Sodergren E."/>
            <person name="Song X.-Z."/>
            <person name="Song B.B."/>
            <person name="Summersgill H."/>
            <person name="Thelus R."/>
            <person name="Thornton R.D."/>
            <person name="Trejos Z.Y."/>
            <person name="Usmani K."/>
            <person name="Vattathil S."/>
            <person name="Villasana D."/>
            <person name="Walker D.L."/>
            <person name="Wang S."/>
            <person name="Wang K."/>
            <person name="White C.S."/>
            <person name="Williams A.C."/>
            <person name="Williamson J."/>
            <person name="Wilson K."/>
            <person name="Woghiren I.O."/>
            <person name="Woodworth J.R."/>
            <person name="Worley K.C."/>
            <person name="Wright R.A."/>
            <person name="Wu W."/>
            <person name="Young L."/>
            <person name="Zhang L."/>
            <person name="Zhang J."/>
            <person name="Zhu Y."/>
            <person name="Muzny D.M."/>
            <person name="Weinstock G."/>
            <person name="Gibbs R.A."/>
        </authorList>
    </citation>
    <scope>NUCLEOTIDE SEQUENCE [LARGE SCALE GENOMIC DNA]</scope>
    <source>
        <strain evidence="15">LSR1</strain>
    </source>
</reference>
<dbReference type="PROSITE" id="PS50234">
    <property type="entry name" value="VWFA"/>
    <property type="match status" value="1"/>
</dbReference>
<dbReference type="GO" id="GO:0006289">
    <property type="term" value="P:nucleotide-excision repair"/>
    <property type="evidence" value="ECO:0007669"/>
    <property type="project" value="UniProtKB-UniRule"/>
</dbReference>
<evidence type="ECO:0000256" key="9">
    <source>
        <dbReference type="ARBA" id="ARBA00023204"/>
    </source>
</evidence>
<dbReference type="InterPro" id="IPR007198">
    <property type="entry name" value="Ssl1-like"/>
</dbReference>
<evidence type="ECO:0000256" key="11">
    <source>
        <dbReference type="PIRNR" id="PIRNR015919"/>
    </source>
</evidence>
<dbReference type="GO" id="GO:0006357">
    <property type="term" value="P:regulation of transcription by RNA polymerase II"/>
    <property type="evidence" value="ECO:0007669"/>
    <property type="project" value="TreeGrafter"/>
</dbReference>
<dbReference type="Proteomes" id="UP000007819">
    <property type="component" value="Chromosome A1"/>
</dbReference>
<comment type="subcellular location">
    <subcellularLocation>
        <location evidence="1 11">Nucleus</location>
    </subcellularLocation>
</comment>
<sequence length="403" mass="46058">MVFFKDLINISNIFEMDETEVKEYRWEGGYEKTWEEVKEDEGGNVEWSVKEIIEKSKRLLATRQPNVRLGMMRHLFVIVDSSNSMVEKDLKPTRQLCTYKLLQDFIQDYFDQNPISQLGLITTRNSSAERISELSGNRKYHLEELKKTFGDFNYCNGLMSVQNSLEIALSVMKMLPSHTSKEILIIGSSLSSCDPGEINTSIEMLKTHNIRVSMIHLAAEVRMFRHLCNETKGKHNVIVDDVHFKHILWSLVEPVPLPNSVDASCVKMGFPQELEQKPPFTTCSCHLAEGGKLNAKGFFCPQCNSKYCELPVECKCCGLILVSSLHLARSLHHLVPIKPFIKIELEEGSSAYCYGCRKRIKVPAENVYFCESCKKHYCDGCDIYVHNTLHVCPGCAVKRDEKR</sequence>
<dbReference type="PIRSF" id="PIRSF015919">
    <property type="entry name" value="TFIIH_SSL1"/>
    <property type="match status" value="1"/>
</dbReference>
<dbReference type="Pfam" id="PF04056">
    <property type="entry name" value="Ssl1"/>
    <property type="match status" value="1"/>
</dbReference>
<dbReference type="InterPro" id="IPR013087">
    <property type="entry name" value="Znf_C2H2_type"/>
</dbReference>
<evidence type="ECO:0000256" key="10">
    <source>
        <dbReference type="ARBA" id="ARBA00023242"/>
    </source>
</evidence>
<evidence type="ECO:0000313" key="14">
    <source>
        <dbReference type="EnsemblMetazoa" id="XP_008182314.2"/>
    </source>
</evidence>
<keyword evidence="6 11" id="KW-0862">Zinc</keyword>
<evidence type="ECO:0000256" key="3">
    <source>
        <dbReference type="ARBA" id="ARBA00022723"/>
    </source>
</evidence>
<dbReference type="AlphaFoldDB" id="A0A8R2F812"/>
<dbReference type="Gene3D" id="3.40.50.410">
    <property type="entry name" value="von Willebrand factor, type A domain"/>
    <property type="match status" value="1"/>
</dbReference>
<evidence type="ECO:0000256" key="1">
    <source>
        <dbReference type="ARBA" id="ARBA00004123"/>
    </source>
</evidence>
<evidence type="ECO:0000256" key="4">
    <source>
        <dbReference type="ARBA" id="ARBA00022763"/>
    </source>
</evidence>
<dbReference type="FunFam" id="3.40.50.410:FF:000015">
    <property type="entry name" value="General transcription factor IIH subunit 2"/>
    <property type="match status" value="1"/>
</dbReference>
<evidence type="ECO:0000256" key="6">
    <source>
        <dbReference type="ARBA" id="ARBA00022833"/>
    </source>
</evidence>
<dbReference type="GO" id="GO:0006351">
    <property type="term" value="P:DNA-templated transcription"/>
    <property type="evidence" value="ECO:0007669"/>
    <property type="project" value="InterPro"/>
</dbReference>
<keyword evidence="10 11" id="KW-0539">Nucleus</keyword>
<dbReference type="PANTHER" id="PTHR12695">
    <property type="entry name" value="GENERAL TRANSCRIPTION FACTOR IIH SUBUNIT 2"/>
    <property type="match status" value="1"/>
</dbReference>
<evidence type="ECO:0000256" key="12">
    <source>
        <dbReference type="PIRSR" id="PIRSR015919-1"/>
    </source>
</evidence>
<dbReference type="SMART" id="SM00327">
    <property type="entry name" value="VWA"/>
    <property type="match status" value="1"/>
</dbReference>
<dbReference type="SUPFAM" id="SSF57889">
    <property type="entry name" value="Cysteine-rich domain"/>
    <property type="match status" value="1"/>
</dbReference>
<dbReference type="InterPro" id="IPR012170">
    <property type="entry name" value="TFIIH_SSL1/p44"/>
</dbReference>
<evidence type="ECO:0000256" key="2">
    <source>
        <dbReference type="ARBA" id="ARBA00006092"/>
    </source>
</evidence>
<feature type="domain" description="VWFA" evidence="13">
    <location>
        <begin position="74"/>
        <end position="255"/>
    </location>
</feature>
<keyword evidence="9" id="KW-0234">DNA repair</keyword>
<evidence type="ECO:0000259" key="13">
    <source>
        <dbReference type="PROSITE" id="PS50234"/>
    </source>
</evidence>
<keyword evidence="5" id="KW-0863">Zinc-finger</keyword>
<dbReference type="GeneID" id="100162535"/>
<keyword evidence="8 11" id="KW-0804">Transcription</keyword>
<dbReference type="InterPro" id="IPR002035">
    <property type="entry name" value="VWF_A"/>
</dbReference>
<dbReference type="Gene3D" id="3.30.40.10">
    <property type="entry name" value="Zinc/RING finger domain, C3HC4 (zinc finger)"/>
    <property type="match status" value="1"/>
</dbReference>
<dbReference type="InterPro" id="IPR046349">
    <property type="entry name" value="C1-like_sf"/>
</dbReference>
<dbReference type="PROSITE" id="PS00028">
    <property type="entry name" value="ZINC_FINGER_C2H2_1"/>
    <property type="match status" value="1"/>
</dbReference>
<dbReference type="NCBIfam" id="TIGR00622">
    <property type="entry name" value="ssl1"/>
    <property type="match status" value="1"/>
</dbReference>
<dbReference type="CTD" id="40509"/>
<feature type="zinc finger region" description="C4-type" evidence="12">
    <location>
        <begin position="300"/>
        <end position="317"/>
    </location>
</feature>
<dbReference type="GO" id="GO:0005675">
    <property type="term" value="C:transcription factor TFIIH holo complex"/>
    <property type="evidence" value="ECO:0007669"/>
    <property type="project" value="UniProtKB-UniRule"/>
</dbReference>
<comment type="similarity">
    <text evidence="2 11">Belongs to the GTF2H2 family.</text>
</comment>
<keyword evidence="15" id="KW-1185">Reference proteome</keyword>
<proteinExistence type="inferred from homology"/>
<dbReference type="Pfam" id="PF07975">
    <property type="entry name" value="C1_4"/>
    <property type="match status" value="1"/>
</dbReference>
<evidence type="ECO:0000256" key="5">
    <source>
        <dbReference type="ARBA" id="ARBA00022771"/>
    </source>
</evidence>
<keyword evidence="4" id="KW-0227">DNA damage</keyword>
<evidence type="ECO:0000256" key="8">
    <source>
        <dbReference type="ARBA" id="ARBA00023163"/>
    </source>
</evidence>
<keyword evidence="7 11" id="KW-0805">Transcription regulation</keyword>
<keyword evidence="3 11" id="KW-0479">Metal-binding</keyword>
<dbReference type="GO" id="GO:0008270">
    <property type="term" value="F:zinc ion binding"/>
    <property type="evidence" value="ECO:0007669"/>
    <property type="project" value="UniProtKB-UniRule"/>
</dbReference>
<dbReference type="InterPro" id="IPR036465">
    <property type="entry name" value="vWFA_dom_sf"/>
</dbReference>
<evidence type="ECO:0000256" key="7">
    <source>
        <dbReference type="ARBA" id="ARBA00023015"/>
    </source>
</evidence>
<accession>A0A8R2F812</accession>
<reference evidence="14" key="2">
    <citation type="submission" date="2022-06" db="UniProtKB">
        <authorList>
            <consortium name="EnsemblMetazoa"/>
        </authorList>
    </citation>
    <scope>IDENTIFICATION</scope>
</reference>